<evidence type="ECO:0000259" key="8">
    <source>
        <dbReference type="PROSITE" id="PS51007"/>
    </source>
</evidence>
<dbReference type="GO" id="GO:0009055">
    <property type="term" value="F:electron transfer activity"/>
    <property type="evidence" value="ECO:0007669"/>
    <property type="project" value="InterPro"/>
</dbReference>
<keyword evidence="7" id="KW-0732">Signal</keyword>
<evidence type="ECO:0000256" key="5">
    <source>
        <dbReference type="ARBA" id="ARBA00023004"/>
    </source>
</evidence>
<dbReference type="PANTHER" id="PTHR11961">
    <property type="entry name" value="CYTOCHROME C"/>
    <property type="match status" value="1"/>
</dbReference>
<keyword evidence="10" id="KW-1185">Reference proteome</keyword>
<evidence type="ECO:0000256" key="7">
    <source>
        <dbReference type="SAM" id="SignalP"/>
    </source>
</evidence>
<name>A0A255YLV5_9SPHN</name>
<proteinExistence type="predicted"/>
<evidence type="ECO:0000256" key="2">
    <source>
        <dbReference type="ARBA" id="ARBA00022617"/>
    </source>
</evidence>
<dbReference type="Gene3D" id="1.10.760.10">
    <property type="entry name" value="Cytochrome c-like domain"/>
    <property type="match status" value="1"/>
</dbReference>
<keyword evidence="5 6" id="KW-0408">Iron</keyword>
<evidence type="ECO:0000313" key="9">
    <source>
        <dbReference type="EMBL" id="OYQ29565.1"/>
    </source>
</evidence>
<organism evidence="9 10">
    <name type="scientific">Sandarakinorhabdus cyanobacteriorum</name>
    <dbReference type="NCBI Taxonomy" id="1981098"/>
    <lineage>
        <taxon>Bacteria</taxon>
        <taxon>Pseudomonadati</taxon>
        <taxon>Pseudomonadota</taxon>
        <taxon>Alphaproteobacteria</taxon>
        <taxon>Sphingomonadales</taxon>
        <taxon>Sphingosinicellaceae</taxon>
        <taxon>Sandarakinorhabdus</taxon>
    </lineage>
</organism>
<keyword evidence="3 6" id="KW-0479">Metal-binding</keyword>
<reference evidence="9 10" key="1">
    <citation type="submission" date="2017-07" db="EMBL/GenBank/DDBJ databases">
        <title>Sandarakinorhabdus cyanobacteriorum sp. nov., a novel bacterium isolated from cyanobacterial aggregates in a eutrophic lake.</title>
        <authorList>
            <person name="Cai H."/>
        </authorList>
    </citation>
    <scope>NUCLEOTIDE SEQUENCE [LARGE SCALE GENOMIC DNA]</scope>
    <source>
        <strain evidence="9 10">TH057</strain>
    </source>
</reference>
<sequence>MSRSASHRGGGPRTSFRPLHLARPWSGMLSIVFLALNASGANAQDIEAGARLFAGKCQICHSVDLAKRAGLGPNLAGVVGRDAASLAGFPYSPAMAKSQIRWDAAKLDAFLAAPQRVVPGNRMAFPGLTAAADRAQVIAFLASKTHSTDQR</sequence>
<feature type="signal peptide" evidence="7">
    <location>
        <begin position="1"/>
        <end position="43"/>
    </location>
</feature>
<keyword evidence="2 6" id="KW-0349">Heme</keyword>
<keyword evidence="1" id="KW-0813">Transport</keyword>
<dbReference type="InterPro" id="IPR036909">
    <property type="entry name" value="Cyt_c-like_dom_sf"/>
</dbReference>
<accession>A0A255YLV5</accession>
<dbReference type="EMBL" id="NOXT01000104">
    <property type="protein sequence ID" value="OYQ29565.1"/>
    <property type="molecule type" value="Genomic_DNA"/>
</dbReference>
<dbReference type="Proteomes" id="UP000216991">
    <property type="component" value="Unassembled WGS sequence"/>
</dbReference>
<comment type="caution">
    <text evidence="9">The sequence shown here is derived from an EMBL/GenBank/DDBJ whole genome shotgun (WGS) entry which is preliminary data.</text>
</comment>
<dbReference type="GO" id="GO:0020037">
    <property type="term" value="F:heme binding"/>
    <property type="evidence" value="ECO:0007669"/>
    <property type="project" value="InterPro"/>
</dbReference>
<dbReference type="Pfam" id="PF00034">
    <property type="entry name" value="Cytochrom_C"/>
    <property type="match status" value="1"/>
</dbReference>
<feature type="chain" id="PRO_5012761852" description="Cytochrome c domain-containing protein" evidence="7">
    <location>
        <begin position="44"/>
        <end position="151"/>
    </location>
</feature>
<dbReference type="SUPFAM" id="SSF46626">
    <property type="entry name" value="Cytochrome c"/>
    <property type="match status" value="1"/>
</dbReference>
<evidence type="ECO:0000256" key="4">
    <source>
        <dbReference type="ARBA" id="ARBA00022982"/>
    </source>
</evidence>
<dbReference type="InterPro" id="IPR009056">
    <property type="entry name" value="Cyt_c-like_dom"/>
</dbReference>
<evidence type="ECO:0000256" key="3">
    <source>
        <dbReference type="ARBA" id="ARBA00022723"/>
    </source>
</evidence>
<protein>
    <recommendedName>
        <fullName evidence="8">Cytochrome c domain-containing protein</fullName>
    </recommendedName>
</protein>
<dbReference type="PROSITE" id="PS51007">
    <property type="entry name" value="CYTC"/>
    <property type="match status" value="1"/>
</dbReference>
<dbReference type="GO" id="GO:0046872">
    <property type="term" value="F:metal ion binding"/>
    <property type="evidence" value="ECO:0007669"/>
    <property type="project" value="UniProtKB-KW"/>
</dbReference>
<evidence type="ECO:0000256" key="1">
    <source>
        <dbReference type="ARBA" id="ARBA00022448"/>
    </source>
</evidence>
<evidence type="ECO:0000256" key="6">
    <source>
        <dbReference type="PROSITE-ProRule" id="PRU00433"/>
    </source>
</evidence>
<gene>
    <name evidence="9" type="ORF">CHU93_07560</name>
</gene>
<dbReference type="OrthoDB" id="9805828at2"/>
<feature type="domain" description="Cytochrome c" evidence="8">
    <location>
        <begin position="44"/>
        <end position="145"/>
    </location>
</feature>
<evidence type="ECO:0000313" key="10">
    <source>
        <dbReference type="Proteomes" id="UP000216991"/>
    </source>
</evidence>
<keyword evidence="4" id="KW-0249">Electron transport</keyword>
<dbReference type="InterPro" id="IPR002327">
    <property type="entry name" value="Cyt_c_1A/1B"/>
</dbReference>
<dbReference type="AlphaFoldDB" id="A0A255YLV5"/>
<dbReference type="PRINTS" id="PR00604">
    <property type="entry name" value="CYTCHRMECIAB"/>
</dbReference>